<name>A0A9W9KDY7_9EURO</name>
<dbReference type="EMBL" id="JAPMSZ010000005">
    <property type="protein sequence ID" value="KAJ5102178.1"/>
    <property type="molecule type" value="Genomic_DNA"/>
</dbReference>
<dbReference type="RefSeq" id="XP_056513009.1">
    <property type="nucleotide sequence ID" value="XM_056654982.1"/>
</dbReference>
<dbReference type="Pfam" id="PF06094">
    <property type="entry name" value="GGACT"/>
    <property type="match status" value="1"/>
</dbReference>
<dbReference type="InterPro" id="IPR009288">
    <property type="entry name" value="AIG2-like_dom"/>
</dbReference>
<proteinExistence type="predicted"/>
<feature type="domain" description="Gamma-glutamylcyclotransferase AIG2-like" evidence="1">
    <location>
        <begin position="37"/>
        <end position="165"/>
    </location>
</feature>
<reference evidence="2" key="1">
    <citation type="submission" date="2022-11" db="EMBL/GenBank/DDBJ databases">
        <authorList>
            <person name="Petersen C."/>
        </authorList>
    </citation>
    <scope>NUCLEOTIDE SEQUENCE</scope>
    <source>
        <strain evidence="2">IBT 34128</strain>
    </source>
</reference>
<organism evidence="2 3">
    <name type="scientific">Penicillium alfredii</name>
    <dbReference type="NCBI Taxonomy" id="1506179"/>
    <lineage>
        <taxon>Eukaryota</taxon>
        <taxon>Fungi</taxon>
        <taxon>Dikarya</taxon>
        <taxon>Ascomycota</taxon>
        <taxon>Pezizomycotina</taxon>
        <taxon>Eurotiomycetes</taxon>
        <taxon>Eurotiomycetidae</taxon>
        <taxon>Eurotiales</taxon>
        <taxon>Aspergillaceae</taxon>
        <taxon>Penicillium</taxon>
    </lineage>
</organism>
<evidence type="ECO:0000313" key="2">
    <source>
        <dbReference type="EMBL" id="KAJ5102178.1"/>
    </source>
</evidence>
<dbReference type="OrthoDB" id="1044435at2759"/>
<accession>A0A9W9KDY7</accession>
<keyword evidence="3" id="KW-1185">Reference proteome</keyword>
<dbReference type="AlphaFoldDB" id="A0A9W9KDY7"/>
<dbReference type="CDD" id="cd06661">
    <property type="entry name" value="GGCT_like"/>
    <property type="match status" value="1"/>
</dbReference>
<reference evidence="2" key="2">
    <citation type="journal article" date="2023" name="IMA Fungus">
        <title>Comparative genomic study of the Penicillium genus elucidates a diverse pangenome and 15 lateral gene transfer events.</title>
        <authorList>
            <person name="Petersen C."/>
            <person name="Sorensen T."/>
            <person name="Nielsen M.R."/>
            <person name="Sondergaard T.E."/>
            <person name="Sorensen J.L."/>
            <person name="Fitzpatrick D.A."/>
            <person name="Frisvad J.C."/>
            <person name="Nielsen K.L."/>
        </authorList>
    </citation>
    <scope>NUCLEOTIDE SEQUENCE</scope>
    <source>
        <strain evidence="2">IBT 34128</strain>
    </source>
</reference>
<dbReference type="Proteomes" id="UP001141434">
    <property type="component" value="Unassembled WGS sequence"/>
</dbReference>
<protein>
    <recommendedName>
        <fullName evidence="1">Gamma-glutamylcyclotransferase AIG2-like domain-containing protein</fullName>
    </recommendedName>
</protein>
<dbReference type="InterPro" id="IPR013024">
    <property type="entry name" value="GGCT-like"/>
</dbReference>
<comment type="caution">
    <text evidence="2">The sequence shown here is derived from an EMBL/GenBank/DDBJ whole genome shotgun (WGS) entry which is preliminary data.</text>
</comment>
<evidence type="ECO:0000313" key="3">
    <source>
        <dbReference type="Proteomes" id="UP001141434"/>
    </source>
</evidence>
<evidence type="ECO:0000259" key="1">
    <source>
        <dbReference type="Pfam" id="PF06094"/>
    </source>
</evidence>
<dbReference type="Gene3D" id="3.10.490.10">
    <property type="entry name" value="Gamma-glutamyl cyclotransferase-like"/>
    <property type="match status" value="1"/>
</dbReference>
<sequence length="230" mass="26027">MELKPWYPRDFALALSNTFSDEEVTLFLKQPGSSPRFVYGILMLPTVLKYYLDADQGYRIDQAMTQATLFGYQLHRFTESSTPVIARSSDPTAVVEGMLIFDLDEHQRNAIYELESGLMCLASVQVDICQRGRHDRVHSLRKVDAGTFAWTGSMEGLVPLKSAAWNVDEFLQAPFYRYISESRSRSALKASESVGAMYQGVFMERRKGYTSSVVGEVSLYRIDEEPGSAW</sequence>
<gene>
    <name evidence="2" type="ORF">NUU61_004400</name>
</gene>
<dbReference type="GeneID" id="81394150"/>